<dbReference type="InterPro" id="IPR046508">
    <property type="entry name" value="DUF6686"/>
</dbReference>
<evidence type="ECO:0000313" key="1">
    <source>
        <dbReference type="EMBL" id="SFZ90327.1"/>
    </source>
</evidence>
<protein>
    <submittedName>
        <fullName evidence="1">Uncharacterized protein</fullName>
    </submittedName>
</protein>
<dbReference type="AlphaFoldDB" id="A0A1K2ID61"/>
<dbReference type="Pfam" id="PF20391">
    <property type="entry name" value="DUF6686"/>
    <property type="match status" value="1"/>
</dbReference>
<dbReference type="Proteomes" id="UP000182544">
    <property type="component" value="Unassembled WGS sequence"/>
</dbReference>
<evidence type="ECO:0000313" key="2">
    <source>
        <dbReference type="Proteomes" id="UP000182544"/>
    </source>
</evidence>
<keyword evidence="2" id="KW-1185">Reference proteome</keyword>
<gene>
    <name evidence="1" type="ORF">SAMN05428642_101870</name>
</gene>
<accession>A0A1K2ID61</accession>
<proteinExistence type="predicted"/>
<dbReference type="EMBL" id="FPKV01000001">
    <property type="protein sequence ID" value="SFZ90327.1"/>
    <property type="molecule type" value="Genomic_DNA"/>
</dbReference>
<dbReference type="STRING" id="369401.SAMN05428642_101870"/>
<sequence>MENDIYKIYHNSIGIAFQWKYTTSKQSRNKIQIVFRNMGFFLTLKEIKQFYKNVFEAKETKQCTCCNNDTETRSILVKTPSEKVDIAVNKKELMEVEDLIRGTLFQLNLDDYLNSICKN</sequence>
<reference evidence="1 2" key="1">
    <citation type="submission" date="2016-10" db="EMBL/GenBank/DDBJ databases">
        <authorList>
            <person name="de Groot N.N."/>
        </authorList>
    </citation>
    <scope>NUCLEOTIDE SEQUENCE [LARGE SCALE GENOMIC DNA]</scope>
    <source>
        <strain evidence="1 2">DSM 18180</strain>
    </source>
</reference>
<organism evidence="1 2">
    <name type="scientific">Flaviramulus basaltis</name>
    <dbReference type="NCBI Taxonomy" id="369401"/>
    <lineage>
        <taxon>Bacteria</taxon>
        <taxon>Pseudomonadati</taxon>
        <taxon>Bacteroidota</taxon>
        <taxon>Flavobacteriia</taxon>
        <taxon>Flavobacteriales</taxon>
        <taxon>Flavobacteriaceae</taxon>
        <taxon>Flaviramulus</taxon>
    </lineage>
</organism>
<dbReference type="RefSeq" id="WP_072400504.1">
    <property type="nucleotide sequence ID" value="NZ_FPKV01000001.1"/>
</dbReference>
<dbReference type="OrthoDB" id="1354274at2"/>
<name>A0A1K2ID61_9FLAO</name>